<accession>A0A2H0WTA1</accession>
<dbReference type="GO" id="GO:0000105">
    <property type="term" value="P:L-histidine biosynthetic process"/>
    <property type="evidence" value="ECO:0007669"/>
    <property type="project" value="UniProtKB-KW"/>
</dbReference>
<evidence type="ECO:0000313" key="13">
    <source>
        <dbReference type="Proteomes" id="UP000231282"/>
    </source>
</evidence>
<keyword evidence="7 9" id="KW-0486">Methionine biosynthesis</keyword>
<dbReference type="InterPro" id="IPR020630">
    <property type="entry name" value="THF_DH/CycHdrlase_cat_dom"/>
</dbReference>
<dbReference type="InterPro" id="IPR046346">
    <property type="entry name" value="Aminoacid_DH-like_N_sf"/>
</dbReference>
<dbReference type="AlphaFoldDB" id="A0A2H0WTA1"/>
<comment type="catalytic activity">
    <reaction evidence="9">
        <text>(6R)-5,10-methylene-5,6,7,8-tetrahydrofolate + NADP(+) = (6R)-5,10-methenyltetrahydrofolate + NADPH</text>
        <dbReference type="Rhea" id="RHEA:22812"/>
        <dbReference type="ChEBI" id="CHEBI:15636"/>
        <dbReference type="ChEBI" id="CHEBI:57455"/>
        <dbReference type="ChEBI" id="CHEBI:57783"/>
        <dbReference type="ChEBI" id="CHEBI:58349"/>
        <dbReference type="EC" id="1.5.1.5"/>
    </reaction>
</comment>
<keyword evidence="5 9" id="KW-0521">NADP</keyword>
<sequence length="281" mass="30887">MVMVFDGKKFVEDKEKFLQQEFKKLVKKGDVLKLVSILVGQNQNSRLYISLKEKIAIRLGIVFEKREFPEDVNVRELIDFIKSKNNDFGVKGIMVQLPLPAAFDNEIVTILREIDSQKDVDCLTPENLGLLMMGRPWVLPATVRGIWEILGKAGINRKTIIGKNVCILGRSDIVGKPLANLLINLGATVTVCHRQTGDLVKKTKAADILISATGQPDLIRGEMVKKEAVVIDVGSPRGDVNFRSVASKASFITPVPGGVGPVTVVSLLENFLDLALQRAMG</sequence>
<keyword evidence="4 9" id="KW-0378">Hydrolase</keyword>
<protein>
    <recommendedName>
        <fullName evidence="9">Bifunctional protein FolD</fullName>
    </recommendedName>
    <domain>
        <recommendedName>
            <fullName evidence="9">Methylenetetrahydrofolate dehydrogenase</fullName>
            <ecNumber evidence="9">1.5.1.5</ecNumber>
        </recommendedName>
    </domain>
    <domain>
        <recommendedName>
            <fullName evidence="9">Methenyltetrahydrofolate cyclohydrolase</fullName>
            <ecNumber evidence="9">3.5.4.9</ecNumber>
        </recommendedName>
    </domain>
</protein>
<evidence type="ECO:0000259" key="10">
    <source>
        <dbReference type="Pfam" id="PF00763"/>
    </source>
</evidence>
<keyword evidence="8 9" id="KW-0511">Multifunctional enzyme</keyword>
<dbReference type="EMBL" id="PEZH01000024">
    <property type="protein sequence ID" value="PIS15158.1"/>
    <property type="molecule type" value="Genomic_DNA"/>
</dbReference>
<dbReference type="GO" id="GO:0006164">
    <property type="term" value="P:purine nucleotide biosynthetic process"/>
    <property type="evidence" value="ECO:0007669"/>
    <property type="project" value="UniProtKB-KW"/>
</dbReference>
<evidence type="ECO:0000256" key="2">
    <source>
        <dbReference type="ARBA" id="ARBA00022563"/>
    </source>
</evidence>
<dbReference type="CDD" id="cd01080">
    <property type="entry name" value="NAD_bind_m-THF_DH_Cyclohyd"/>
    <property type="match status" value="1"/>
</dbReference>
<evidence type="ECO:0000256" key="5">
    <source>
        <dbReference type="ARBA" id="ARBA00022857"/>
    </source>
</evidence>
<dbReference type="GO" id="GO:0004488">
    <property type="term" value="F:methylenetetrahydrofolate dehydrogenase (NADP+) activity"/>
    <property type="evidence" value="ECO:0007669"/>
    <property type="project" value="UniProtKB-UniRule"/>
</dbReference>
<dbReference type="InterPro" id="IPR000672">
    <property type="entry name" value="THF_DH/CycHdrlase"/>
</dbReference>
<evidence type="ECO:0000256" key="8">
    <source>
        <dbReference type="ARBA" id="ARBA00023268"/>
    </source>
</evidence>
<dbReference type="GO" id="GO:0009086">
    <property type="term" value="P:methionine biosynthetic process"/>
    <property type="evidence" value="ECO:0007669"/>
    <property type="project" value="UniProtKB-KW"/>
</dbReference>
<dbReference type="PANTHER" id="PTHR48099">
    <property type="entry name" value="C-1-TETRAHYDROFOLATE SYNTHASE, CYTOPLASMIC-RELATED"/>
    <property type="match status" value="1"/>
</dbReference>
<comment type="catalytic activity">
    <reaction evidence="9">
        <text>(6R)-5,10-methenyltetrahydrofolate + H2O = (6R)-10-formyltetrahydrofolate + H(+)</text>
        <dbReference type="Rhea" id="RHEA:23700"/>
        <dbReference type="ChEBI" id="CHEBI:15377"/>
        <dbReference type="ChEBI" id="CHEBI:15378"/>
        <dbReference type="ChEBI" id="CHEBI:57455"/>
        <dbReference type="ChEBI" id="CHEBI:195366"/>
        <dbReference type="EC" id="3.5.4.9"/>
    </reaction>
</comment>
<dbReference type="EC" id="3.5.4.9" evidence="9"/>
<dbReference type="Gene3D" id="3.40.50.10860">
    <property type="entry name" value="Leucine Dehydrogenase, chain A, domain 1"/>
    <property type="match status" value="1"/>
</dbReference>
<reference evidence="13" key="1">
    <citation type="submission" date="2017-09" db="EMBL/GenBank/DDBJ databases">
        <title>Depth-based differentiation of microbial function through sediment-hosted aquifers and enrichment of novel symbionts in the deep terrestrial subsurface.</title>
        <authorList>
            <person name="Probst A.J."/>
            <person name="Ladd B."/>
            <person name="Jarett J.K."/>
            <person name="Geller-Mcgrath D.E."/>
            <person name="Sieber C.M.K."/>
            <person name="Emerson J.B."/>
            <person name="Anantharaman K."/>
            <person name="Thomas B.C."/>
            <person name="Malmstrom R."/>
            <person name="Stieglmeier M."/>
            <person name="Klingl A."/>
            <person name="Woyke T."/>
            <person name="Ryan C.M."/>
            <person name="Banfield J.F."/>
        </authorList>
    </citation>
    <scope>NUCLEOTIDE SEQUENCE [LARGE SCALE GENOMIC DNA]</scope>
</reference>
<keyword evidence="3 9" id="KW-0658">Purine biosynthesis</keyword>
<evidence type="ECO:0000256" key="7">
    <source>
        <dbReference type="ARBA" id="ARBA00023167"/>
    </source>
</evidence>
<dbReference type="InterPro" id="IPR036291">
    <property type="entry name" value="NAD(P)-bd_dom_sf"/>
</dbReference>
<evidence type="ECO:0000259" key="11">
    <source>
        <dbReference type="Pfam" id="PF02882"/>
    </source>
</evidence>
<comment type="caution">
    <text evidence="9">Lacks conserved residue(s) required for the propagation of feature annotation.</text>
</comment>
<comment type="subunit">
    <text evidence="9">Homodimer.</text>
</comment>
<dbReference type="GO" id="GO:0004477">
    <property type="term" value="F:methenyltetrahydrofolate cyclohydrolase activity"/>
    <property type="evidence" value="ECO:0007669"/>
    <property type="project" value="UniProtKB-UniRule"/>
</dbReference>
<dbReference type="PRINTS" id="PR00085">
    <property type="entry name" value="THFDHDRGNASE"/>
</dbReference>
<evidence type="ECO:0000313" key="12">
    <source>
        <dbReference type="EMBL" id="PIS15158.1"/>
    </source>
</evidence>
<keyword evidence="2 9" id="KW-0554">One-carbon metabolism</keyword>
<evidence type="ECO:0000256" key="6">
    <source>
        <dbReference type="ARBA" id="ARBA00023002"/>
    </source>
</evidence>
<dbReference type="EC" id="1.5.1.5" evidence="9"/>
<keyword evidence="9" id="KW-0368">Histidine biosynthesis</keyword>
<dbReference type="GO" id="GO:0035999">
    <property type="term" value="P:tetrahydrofolate interconversion"/>
    <property type="evidence" value="ECO:0007669"/>
    <property type="project" value="UniProtKB-UniRule"/>
</dbReference>
<evidence type="ECO:0000256" key="4">
    <source>
        <dbReference type="ARBA" id="ARBA00022801"/>
    </source>
</evidence>
<dbReference type="UniPathway" id="UPA00193"/>
<keyword evidence="9" id="KW-0028">Amino-acid biosynthesis</keyword>
<comment type="function">
    <text evidence="9">Catalyzes the oxidation of 5,10-methylenetetrahydrofolate to 5,10-methenyltetrahydrofolate and then the hydrolysis of 5,10-methenyltetrahydrofolate to 10-formyltetrahydrofolate.</text>
</comment>
<dbReference type="Gene3D" id="3.40.50.720">
    <property type="entry name" value="NAD(P)-binding Rossmann-like Domain"/>
    <property type="match status" value="1"/>
</dbReference>
<evidence type="ECO:0000256" key="9">
    <source>
        <dbReference type="HAMAP-Rule" id="MF_01576"/>
    </source>
</evidence>
<dbReference type="Pfam" id="PF00763">
    <property type="entry name" value="THF_DHG_CYH"/>
    <property type="match status" value="1"/>
</dbReference>
<name>A0A2H0WTA1_9BACT</name>
<comment type="pathway">
    <text evidence="1 9">One-carbon metabolism; tetrahydrofolate interconversion.</text>
</comment>
<dbReference type="SUPFAM" id="SSF53223">
    <property type="entry name" value="Aminoacid dehydrogenase-like, N-terminal domain"/>
    <property type="match status" value="1"/>
</dbReference>
<feature type="domain" description="Tetrahydrofolate dehydrogenase/cyclohydrolase NAD(P)-binding" evidence="11">
    <location>
        <begin position="140"/>
        <end position="277"/>
    </location>
</feature>
<feature type="domain" description="Tetrahydrofolate dehydrogenase/cyclohydrolase catalytic" evidence="10">
    <location>
        <begin position="6"/>
        <end position="121"/>
    </location>
</feature>
<evidence type="ECO:0000256" key="1">
    <source>
        <dbReference type="ARBA" id="ARBA00004777"/>
    </source>
</evidence>
<dbReference type="InterPro" id="IPR020631">
    <property type="entry name" value="THF_DH/CycHdrlase_NAD-bd_dom"/>
</dbReference>
<dbReference type="PANTHER" id="PTHR48099:SF5">
    <property type="entry name" value="C-1-TETRAHYDROFOLATE SYNTHASE, CYTOPLASMIC"/>
    <property type="match status" value="1"/>
</dbReference>
<keyword evidence="6 9" id="KW-0560">Oxidoreductase</keyword>
<comment type="similarity">
    <text evidence="9">Belongs to the tetrahydrofolate dehydrogenase/cyclohydrolase family.</text>
</comment>
<evidence type="ECO:0000256" key="3">
    <source>
        <dbReference type="ARBA" id="ARBA00022755"/>
    </source>
</evidence>
<comment type="caution">
    <text evidence="12">The sequence shown here is derived from an EMBL/GenBank/DDBJ whole genome shotgun (WGS) entry which is preliminary data.</text>
</comment>
<dbReference type="HAMAP" id="MF_01576">
    <property type="entry name" value="THF_DHG_CYH"/>
    <property type="match status" value="1"/>
</dbReference>
<dbReference type="Pfam" id="PF02882">
    <property type="entry name" value="THF_DHG_CYH_C"/>
    <property type="match status" value="1"/>
</dbReference>
<dbReference type="SUPFAM" id="SSF51735">
    <property type="entry name" value="NAD(P)-binding Rossmann-fold domains"/>
    <property type="match status" value="1"/>
</dbReference>
<dbReference type="GO" id="GO:0005829">
    <property type="term" value="C:cytosol"/>
    <property type="evidence" value="ECO:0007669"/>
    <property type="project" value="TreeGrafter"/>
</dbReference>
<organism evidence="12 13">
    <name type="scientific">Candidatus Shapirobacteria bacterium CG09_land_8_20_14_0_10_38_17</name>
    <dbReference type="NCBI Taxonomy" id="1974884"/>
    <lineage>
        <taxon>Bacteria</taxon>
        <taxon>Candidatus Shapironibacteriota</taxon>
    </lineage>
</organism>
<proteinExistence type="inferred from homology"/>
<dbReference type="Proteomes" id="UP000231282">
    <property type="component" value="Unassembled WGS sequence"/>
</dbReference>
<gene>
    <name evidence="9" type="primary">folD</name>
    <name evidence="12" type="ORF">COT63_01385</name>
</gene>
<feature type="binding site" evidence="9">
    <location>
        <begin position="169"/>
        <end position="171"/>
    </location>
    <ligand>
        <name>NADP(+)</name>
        <dbReference type="ChEBI" id="CHEBI:58349"/>
    </ligand>
</feature>